<dbReference type="PANTHER" id="PTHR34848">
    <property type="match status" value="1"/>
</dbReference>
<evidence type="ECO:0000313" key="21">
    <source>
        <dbReference type="Proteomes" id="UP000066480"/>
    </source>
</evidence>
<dbReference type="GO" id="GO:0005524">
    <property type="term" value="F:ATP binding"/>
    <property type="evidence" value="ECO:0007669"/>
    <property type="project" value="UniProtKB-KW"/>
</dbReference>
<keyword evidence="10" id="KW-0169">Cobalamin biosynthesis</keyword>
<proteinExistence type="inferred from homology"/>
<feature type="binding site" evidence="19">
    <location>
        <position position="93"/>
    </location>
    <ligand>
        <name>GTP</name>
        <dbReference type="ChEBI" id="CHEBI:37565"/>
    </ligand>
</feature>
<gene>
    <name evidence="20" type="ORF">VV02_17130</name>
</gene>
<evidence type="ECO:0000256" key="11">
    <source>
        <dbReference type="ARBA" id="ARBA00022679"/>
    </source>
</evidence>
<comment type="catalytic activity">
    <reaction evidence="1">
        <text>adenosylcob(III)inamide + ATP = adenosylcob(III)inamide phosphate + ADP + H(+)</text>
        <dbReference type="Rhea" id="RHEA:15769"/>
        <dbReference type="ChEBI" id="CHEBI:2480"/>
        <dbReference type="ChEBI" id="CHEBI:15378"/>
        <dbReference type="ChEBI" id="CHEBI:30616"/>
        <dbReference type="ChEBI" id="CHEBI:58502"/>
        <dbReference type="ChEBI" id="CHEBI:456216"/>
        <dbReference type="EC" id="2.7.1.156"/>
    </reaction>
</comment>
<evidence type="ECO:0000256" key="3">
    <source>
        <dbReference type="ARBA" id="ARBA00001522"/>
    </source>
</evidence>
<comment type="catalytic activity">
    <reaction evidence="3">
        <text>adenosylcob(III)inamide + GTP = adenosylcob(III)inamide phosphate + GDP + H(+)</text>
        <dbReference type="Rhea" id="RHEA:15765"/>
        <dbReference type="ChEBI" id="CHEBI:2480"/>
        <dbReference type="ChEBI" id="CHEBI:15378"/>
        <dbReference type="ChEBI" id="CHEBI:37565"/>
        <dbReference type="ChEBI" id="CHEBI:58189"/>
        <dbReference type="ChEBI" id="CHEBI:58502"/>
        <dbReference type="EC" id="2.7.1.156"/>
    </reaction>
</comment>
<evidence type="ECO:0000256" key="9">
    <source>
        <dbReference type="ARBA" id="ARBA00012523"/>
    </source>
</evidence>
<dbReference type="InterPro" id="IPR003203">
    <property type="entry name" value="CobU/CobP"/>
</dbReference>
<dbReference type="AlphaFoldDB" id="A0A0K1JKE9"/>
<dbReference type="PIRSF" id="PIRSF006135">
    <property type="entry name" value="CobU"/>
    <property type="match status" value="1"/>
</dbReference>
<organism evidence="20 21">
    <name type="scientific">Luteipulveratus mongoliensis</name>
    <dbReference type="NCBI Taxonomy" id="571913"/>
    <lineage>
        <taxon>Bacteria</taxon>
        <taxon>Bacillati</taxon>
        <taxon>Actinomycetota</taxon>
        <taxon>Actinomycetes</taxon>
        <taxon>Micrococcales</taxon>
        <taxon>Dermacoccaceae</taxon>
        <taxon>Luteipulveratus</taxon>
    </lineage>
</organism>
<dbReference type="Pfam" id="PF02283">
    <property type="entry name" value="CobU"/>
    <property type="match status" value="1"/>
</dbReference>
<feature type="binding site" evidence="19">
    <location>
        <begin position="44"/>
        <end position="46"/>
    </location>
    <ligand>
        <name>GTP</name>
        <dbReference type="ChEBI" id="CHEBI:37565"/>
    </ligand>
</feature>
<dbReference type="GO" id="GO:0008820">
    <property type="term" value="F:cobinamide phosphate guanylyltransferase activity"/>
    <property type="evidence" value="ECO:0007669"/>
    <property type="project" value="UniProtKB-EC"/>
</dbReference>
<keyword evidence="15 19" id="KW-0342">GTP-binding</keyword>
<protein>
    <recommendedName>
        <fullName evidence="16">Adenosylcobinamide kinase</fullName>
        <ecNumber evidence="8">2.7.1.156</ecNumber>
        <ecNumber evidence="9">2.7.7.62</ecNumber>
    </recommendedName>
    <alternativeName>
        <fullName evidence="17">Adenosylcobinamide-phosphate guanylyltransferase</fullName>
    </alternativeName>
</protein>
<dbReference type="CDD" id="cd00544">
    <property type="entry name" value="CobU"/>
    <property type="match status" value="1"/>
</dbReference>
<dbReference type="KEGG" id="lmoi:VV02_17130"/>
<evidence type="ECO:0000256" key="1">
    <source>
        <dbReference type="ARBA" id="ARBA00000312"/>
    </source>
</evidence>
<keyword evidence="21" id="KW-1185">Reference proteome</keyword>
<evidence type="ECO:0000313" key="20">
    <source>
        <dbReference type="EMBL" id="AKU17176.1"/>
    </source>
</evidence>
<evidence type="ECO:0000256" key="18">
    <source>
        <dbReference type="PIRSR" id="PIRSR006135-1"/>
    </source>
</evidence>
<feature type="binding site" evidence="19">
    <location>
        <begin position="64"/>
        <end position="67"/>
    </location>
    <ligand>
        <name>GTP</name>
        <dbReference type="ChEBI" id="CHEBI:37565"/>
    </ligand>
</feature>
<feature type="binding site" evidence="19">
    <location>
        <begin position="20"/>
        <end position="27"/>
    </location>
    <ligand>
        <name>GTP</name>
        <dbReference type="ChEBI" id="CHEBI:37565"/>
    </ligand>
</feature>
<dbReference type="GO" id="GO:0009236">
    <property type="term" value="P:cobalamin biosynthetic process"/>
    <property type="evidence" value="ECO:0007669"/>
    <property type="project" value="UniProtKB-UniPathway"/>
</dbReference>
<keyword evidence="13" id="KW-0418">Kinase</keyword>
<sequence>MTEGVRYRTGGRMTTTLVLGGTRSGKSRYAESLLDHEAEVTYVATGPQPDEDDRDWQARVDEHRSRRPQTWTTVESSDVTRAIIGARSPVLVDCLGNWVTGTFDDAKVWEDRDKALRIMAERTAELSALWMNAPYDVVAVTNEVGMSVVPDTASGRLFQEALGRVNATISAVTDQVHLVLAGRVMDLSTLPTVPISVV</sequence>
<evidence type="ECO:0000256" key="14">
    <source>
        <dbReference type="ARBA" id="ARBA00022840"/>
    </source>
</evidence>
<comment type="function">
    <text evidence="4">Catalyzes ATP-dependent phosphorylation of adenosylcobinamide and addition of GMP to adenosylcobinamide phosphate.</text>
</comment>
<evidence type="ECO:0000256" key="17">
    <source>
        <dbReference type="ARBA" id="ARBA00030571"/>
    </source>
</evidence>
<feature type="binding site" evidence="19">
    <location>
        <position position="75"/>
    </location>
    <ligand>
        <name>GTP</name>
        <dbReference type="ChEBI" id="CHEBI:37565"/>
    </ligand>
</feature>
<dbReference type="EC" id="2.7.1.156" evidence="8"/>
<dbReference type="EMBL" id="CP011112">
    <property type="protein sequence ID" value="AKU17176.1"/>
    <property type="molecule type" value="Genomic_DNA"/>
</dbReference>
<reference evidence="20 21" key="1">
    <citation type="submission" date="2015-03" db="EMBL/GenBank/DDBJ databases">
        <title>Luteipulveratus halotolerans sp. nov., a novel actinobacterium (Dermacoccaceae) from Sarawak, Malaysia.</title>
        <authorList>
            <person name="Juboi H."/>
            <person name="Basik A."/>
            <person name="Shamsul S.S."/>
            <person name="Arnold P."/>
            <person name="Schmitt E.K."/>
            <person name="Sanglier J.-J."/>
            <person name="Yeo T."/>
        </authorList>
    </citation>
    <scope>NUCLEOTIDE SEQUENCE [LARGE SCALE GENOMIC DNA]</scope>
    <source>
        <strain evidence="20 21">MN07-A0370</strain>
    </source>
</reference>
<dbReference type="PANTHER" id="PTHR34848:SF1">
    <property type="entry name" value="BIFUNCTIONAL ADENOSYLCOBALAMIN BIOSYNTHESIS PROTEIN COBU"/>
    <property type="match status" value="1"/>
</dbReference>
<feature type="active site" description="GMP-histidine intermediate" evidence="18">
    <location>
        <position position="63"/>
    </location>
</feature>
<dbReference type="InterPro" id="IPR027417">
    <property type="entry name" value="P-loop_NTPase"/>
</dbReference>
<dbReference type="Gene3D" id="3.40.50.300">
    <property type="entry name" value="P-loop containing nucleotide triphosphate hydrolases"/>
    <property type="match status" value="1"/>
</dbReference>
<keyword evidence="12 19" id="KW-0547">Nucleotide-binding</keyword>
<comment type="pathway">
    <text evidence="6">Cofactor biosynthesis; adenosylcobalamin biosynthesis; adenosylcobalamin from cob(II)yrinate a,c-diamide: step 5/7.</text>
</comment>
<name>A0A0K1JKE9_9MICO</name>
<evidence type="ECO:0000256" key="10">
    <source>
        <dbReference type="ARBA" id="ARBA00022573"/>
    </source>
</evidence>
<dbReference type="STRING" id="571913.VV02_17130"/>
<accession>A0A0K1JKE9</accession>
<comment type="pathway">
    <text evidence="5">Cofactor biosynthesis; adenosylcobalamin biosynthesis; adenosylcobalamin from cob(II)yrinate a,c-diamide: step 6/7.</text>
</comment>
<comment type="catalytic activity">
    <reaction evidence="2">
        <text>adenosylcob(III)inamide phosphate + GTP + H(+) = adenosylcob(III)inamide-GDP + diphosphate</text>
        <dbReference type="Rhea" id="RHEA:22712"/>
        <dbReference type="ChEBI" id="CHEBI:15378"/>
        <dbReference type="ChEBI" id="CHEBI:33019"/>
        <dbReference type="ChEBI" id="CHEBI:37565"/>
        <dbReference type="ChEBI" id="CHEBI:58502"/>
        <dbReference type="ChEBI" id="CHEBI:60487"/>
        <dbReference type="EC" id="2.7.7.62"/>
    </reaction>
</comment>
<evidence type="ECO:0000256" key="13">
    <source>
        <dbReference type="ARBA" id="ARBA00022777"/>
    </source>
</evidence>
<evidence type="ECO:0000256" key="16">
    <source>
        <dbReference type="ARBA" id="ARBA00029570"/>
    </source>
</evidence>
<evidence type="ECO:0000256" key="6">
    <source>
        <dbReference type="ARBA" id="ARBA00005159"/>
    </source>
</evidence>
<dbReference type="SUPFAM" id="SSF52540">
    <property type="entry name" value="P-loop containing nucleoside triphosphate hydrolases"/>
    <property type="match status" value="1"/>
</dbReference>
<evidence type="ECO:0000256" key="5">
    <source>
        <dbReference type="ARBA" id="ARBA00004692"/>
    </source>
</evidence>
<evidence type="ECO:0000256" key="19">
    <source>
        <dbReference type="PIRSR" id="PIRSR006135-2"/>
    </source>
</evidence>
<dbReference type="GO" id="GO:0043752">
    <property type="term" value="F:adenosylcobinamide kinase activity"/>
    <property type="evidence" value="ECO:0007669"/>
    <property type="project" value="UniProtKB-EC"/>
</dbReference>
<evidence type="ECO:0000256" key="15">
    <source>
        <dbReference type="ARBA" id="ARBA00023134"/>
    </source>
</evidence>
<evidence type="ECO:0000256" key="7">
    <source>
        <dbReference type="ARBA" id="ARBA00007490"/>
    </source>
</evidence>
<dbReference type="PATRIC" id="fig|571913.6.peg.3475"/>
<dbReference type="UniPathway" id="UPA00148">
    <property type="reaction ID" value="UER00236"/>
</dbReference>
<comment type="similarity">
    <text evidence="7">Belongs to the CobU/CobP family.</text>
</comment>
<keyword evidence="14" id="KW-0067">ATP-binding</keyword>
<dbReference type="EC" id="2.7.7.62" evidence="9"/>
<evidence type="ECO:0000256" key="8">
    <source>
        <dbReference type="ARBA" id="ARBA00012016"/>
    </source>
</evidence>
<evidence type="ECO:0000256" key="12">
    <source>
        <dbReference type="ARBA" id="ARBA00022741"/>
    </source>
</evidence>
<dbReference type="GO" id="GO:0005525">
    <property type="term" value="F:GTP binding"/>
    <property type="evidence" value="ECO:0007669"/>
    <property type="project" value="UniProtKB-KW"/>
</dbReference>
<keyword evidence="11" id="KW-0808">Transferase</keyword>
<dbReference type="Proteomes" id="UP000066480">
    <property type="component" value="Chromosome"/>
</dbReference>
<evidence type="ECO:0000256" key="4">
    <source>
        <dbReference type="ARBA" id="ARBA00003889"/>
    </source>
</evidence>
<evidence type="ECO:0000256" key="2">
    <source>
        <dbReference type="ARBA" id="ARBA00000711"/>
    </source>
</evidence>